<keyword evidence="2" id="KW-1185">Reference proteome</keyword>
<dbReference type="InterPro" id="IPR029058">
    <property type="entry name" value="AB_hydrolase_fold"/>
</dbReference>
<dbReference type="AlphaFoldDB" id="A0AAF0Q8M3"/>
<dbReference type="EMBL" id="CP133614">
    <property type="protein sequence ID" value="WMV19077.1"/>
    <property type="molecule type" value="Genomic_DNA"/>
</dbReference>
<accession>A0AAF0Q8M3</accession>
<protein>
    <submittedName>
        <fullName evidence="1">Uncharacterized protein</fullName>
    </submittedName>
</protein>
<sequence length="88" mass="10219">MEIYEHTGFTGGLNYYRALDLNWELTAPWTEAKIEVPVKFIVGNLDLTYNSARVKDYINRSGLKKCTFARRCGYLERDSTFSSTRKAR</sequence>
<dbReference type="Proteomes" id="UP001234989">
    <property type="component" value="Chromosome 3"/>
</dbReference>
<organism evidence="1 2">
    <name type="scientific">Solanum verrucosum</name>
    <dbReference type="NCBI Taxonomy" id="315347"/>
    <lineage>
        <taxon>Eukaryota</taxon>
        <taxon>Viridiplantae</taxon>
        <taxon>Streptophyta</taxon>
        <taxon>Embryophyta</taxon>
        <taxon>Tracheophyta</taxon>
        <taxon>Spermatophyta</taxon>
        <taxon>Magnoliopsida</taxon>
        <taxon>eudicotyledons</taxon>
        <taxon>Gunneridae</taxon>
        <taxon>Pentapetalae</taxon>
        <taxon>asterids</taxon>
        <taxon>lamiids</taxon>
        <taxon>Solanales</taxon>
        <taxon>Solanaceae</taxon>
        <taxon>Solanoideae</taxon>
        <taxon>Solaneae</taxon>
        <taxon>Solanum</taxon>
    </lineage>
</organism>
<evidence type="ECO:0000313" key="2">
    <source>
        <dbReference type="Proteomes" id="UP001234989"/>
    </source>
</evidence>
<dbReference type="Gene3D" id="3.40.50.1820">
    <property type="entry name" value="alpha/beta hydrolase"/>
    <property type="match status" value="1"/>
</dbReference>
<evidence type="ECO:0000313" key="1">
    <source>
        <dbReference type="EMBL" id="WMV19077.1"/>
    </source>
</evidence>
<gene>
    <name evidence="1" type="ORF">MTR67_012462</name>
</gene>
<reference evidence="1" key="1">
    <citation type="submission" date="2023-08" db="EMBL/GenBank/DDBJ databases">
        <title>A de novo genome assembly of Solanum verrucosum Schlechtendal, a Mexican diploid species geographically isolated from the other diploid A-genome species in potato relatives.</title>
        <authorList>
            <person name="Hosaka K."/>
        </authorList>
    </citation>
    <scope>NUCLEOTIDE SEQUENCE</scope>
    <source>
        <tissue evidence="1">Young leaves</tissue>
    </source>
</reference>
<proteinExistence type="predicted"/>
<name>A0AAF0Q8M3_SOLVR</name>